<dbReference type="Gene3D" id="1.50.10.10">
    <property type="match status" value="1"/>
</dbReference>
<keyword evidence="1" id="KW-0472">Membrane</keyword>
<evidence type="ECO:0000259" key="2">
    <source>
        <dbReference type="Pfam" id="PF04685"/>
    </source>
</evidence>
<comment type="function">
    <text evidence="1">Non-lysosomal glucosylceramidase that catalyzes the hydrolysis of glucosylceramide (GlcCer) to free glucose and ceramide.</text>
</comment>
<dbReference type="PIRSF" id="PIRSF028944">
    <property type="entry name" value="Beta_gluc_GBA2"/>
    <property type="match status" value="1"/>
</dbReference>
<reference evidence="4" key="2">
    <citation type="submission" date="2015-02" db="UniProtKB">
        <authorList>
            <consortium name="EnsemblMetazoa"/>
        </authorList>
    </citation>
    <scope>IDENTIFICATION</scope>
</reference>
<keyword evidence="1" id="KW-0443">Lipid metabolism</keyword>
<evidence type="ECO:0000256" key="1">
    <source>
        <dbReference type="PIRNR" id="PIRNR028944"/>
    </source>
</evidence>
<reference evidence="5" key="1">
    <citation type="submission" date="2011-05" db="EMBL/GenBank/DDBJ databases">
        <authorList>
            <person name="Richards S.R."/>
            <person name="Qu J."/>
            <person name="Jiang H."/>
            <person name="Jhangiani S.N."/>
            <person name="Agravi P."/>
            <person name="Goodspeed R."/>
            <person name="Gross S."/>
            <person name="Mandapat C."/>
            <person name="Jackson L."/>
            <person name="Mathew T."/>
            <person name="Pu L."/>
            <person name="Thornton R."/>
            <person name="Saada N."/>
            <person name="Wilczek-Boney K.B."/>
            <person name="Lee S."/>
            <person name="Kovar C."/>
            <person name="Wu Y."/>
            <person name="Scherer S.E."/>
            <person name="Worley K.C."/>
            <person name="Muzny D.M."/>
            <person name="Gibbs R."/>
        </authorList>
    </citation>
    <scope>NUCLEOTIDE SEQUENCE</scope>
    <source>
        <strain evidence="5">Brora</strain>
    </source>
</reference>
<evidence type="ECO:0000313" key="4">
    <source>
        <dbReference type="EnsemblMetazoa" id="SMAR012017-PA"/>
    </source>
</evidence>
<protein>
    <recommendedName>
        <fullName evidence="1">Non-lysosomal glucosylceramidase</fullName>
        <shortName evidence="1">NLGase</shortName>
        <ecNumber evidence="1">3.2.1.45</ecNumber>
    </recommendedName>
</protein>
<dbReference type="InterPro" id="IPR052566">
    <property type="entry name" value="Non-lysos_glucosylceramidase"/>
</dbReference>
<dbReference type="GO" id="GO:0016020">
    <property type="term" value="C:membrane"/>
    <property type="evidence" value="ECO:0007669"/>
    <property type="project" value="InterPro"/>
</dbReference>
<name>T1JDY2_STRMM</name>
<dbReference type="InterPro" id="IPR024462">
    <property type="entry name" value="GH116_N"/>
</dbReference>
<dbReference type="GO" id="GO:0004348">
    <property type="term" value="F:glucosylceramidase activity"/>
    <property type="evidence" value="ECO:0007669"/>
    <property type="project" value="UniProtKB-EC"/>
</dbReference>
<dbReference type="EC" id="3.2.1.45" evidence="1"/>
<dbReference type="PANTHER" id="PTHR12654:SF0">
    <property type="entry name" value="NON-LYSOSOMAL GLUCOSYLCERAMIDASE"/>
    <property type="match status" value="1"/>
</dbReference>
<accession>T1JDY2</accession>
<dbReference type="EMBL" id="JH432114">
    <property type="status" value="NOT_ANNOTATED_CDS"/>
    <property type="molecule type" value="Genomic_DNA"/>
</dbReference>
<feature type="domain" description="Glycosyl-hydrolase family 116 catalytic region" evidence="2">
    <location>
        <begin position="443"/>
        <end position="805"/>
    </location>
</feature>
<dbReference type="SUPFAM" id="SSF48208">
    <property type="entry name" value="Six-hairpin glycosidases"/>
    <property type="match status" value="1"/>
</dbReference>
<dbReference type="PANTHER" id="PTHR12654">
    <property type="entry name" value="BILE ACID BETA-GLUCOSIDASE-RELATED"/>
    <property type="match status" value="1"/>
</dbReference>
<dbReference type="InterPro" id="IPR006775">
    <property type="entry name" value="GH116_catalytic"/>
</dbReference>
<comment type="catalytic activity">
    <reaction evidence="1">
        <text>a beta-D-glucosyl-(1&lt;-&gt;1')-N-acylsphing-4-enine + H2O = an N-acylsphing-4-enine + D-glucose</text>
        <dbReference type="Rhea" id="RHEA:13269"/>
        <dbReference type="ChEBI" id="CHEBI:4167"/>
        <dbReference type="ChEBI" id="CHEBI:15377"/>
        <dbReference type="ChEBI" id="CHEBI:22801"/>
        <dbReference type="ChEBI" id="CHEBI:52639"/>
        <dbReference type="EC" id="3.2.1.45"/>
    </reaction>
</comment>
<dbReference type="PhylomeDB" id="T1JDY2"/>
<dbReference type="eggNOG" id="KOG2119">
    <property type="taxonomic scope" value="Eukaryota"/>
</dbReference>
<organism evidence="4 5">
    <name type="scientific">Strigamia maritima</name>
    <name type="common">European centipede</name>
    <name type="synonym">Geophilus maritimus</name>
    <dbReference type="NCBI Taxonomy" id="126957"/>
    <lineage>
        <taxon>Eukaryota</taxon>
        <taxon>Metazoa</taxon>
        <taxon>Ecdysozoa</taxon>
        <taxon>Arthropoda</taxon>
        <taxon>Myriapoda</taxon>
        <taxon>Chilopoda</taxon>
        <taxon>Pleurostigmophora</taxon>
        <taxon>Geophilomorpha</taxon>
        <taxon>Linotaeniidae</taxon>
        <taxon>Strigamia</taxon>
    </lineage>
</organism>
<proteinExistence type="inferred from homology"/>
<dbReference type="Pfam" id="PF04685">
    <property type="entry name" value="DUF608"/>
    <property type="match status" value="1"/>
</dbReference>
<keyword evidence="1" id="KW-0326">Glycosidase</keyword>
<dbReference type="OMA" id="HDLGAPN"/>
<dbReference type="AlphaFoldDB" id="T1JDY2"/>
<dbReference type="HOGENOM" id="CLU_006322_1_1_1"/>
<evidence type="ECO:0000259" key="3">
    <source>
        <dbReference type="Pfam" id="PF12215"/>
    </source>
</evidence>
<dbReference type="GO" id="GO:0008422">
    <property type="term" value="F:beta-glucosidase activity"/>
    <property type="evidence" value="ECO:0007669"/>
    <property type="project" value="TreeGrafter"/>
</dbReference>
<dbReference type="GO" id="GO:0006680">
    <property type="term" value="P:glucosylceramide catabolic process"/>
    <property type="evidence" value="ECO:0007669"/>
    <property type="project" value="InterPro"/>
</dbReference>
<dbReference type="InterPro" id="IPR012341">
    <property type="entry name" value="6hp_glycosidase-like_sf"/>
</dbReference>
<keyword evidence="1" id="KW-0378">Hydrolase</keyword>
<dbReference type="EnsemblMetazoa" id="SMAR012017-RA">
    <property type="protein sequence ID" value="SMAR012017-PA"/>
    <property type="gene ID" value="SMAR012017"/>
</dbReference>
<comment type="similarity">
    <text evidence="1">Belongs to the non-lysosomal glucosylceramidase family.</text>
</comment>
<dbReference type="STRING" id="126957.T1JDY2"/>
<dbReference type="InterPro" id="IPR014551">
    <property type="entry name" value="B_Glucosidase_GBA2-typ"/>
</dbReference>
<feature type="domain" description="Glycosyl-hydrolase family 116 N-terminal" evidence="3">
    <location>
        <begin position="77"/>
        <end position="381"/>
    </location>
</feature>
<evidence type="ECO:0000313" key="5">
    <source>
        <dbReference type="Proteomes" id="UP000014500"/>
    </source>
</evidence>
<keyword evidence="5" id="KW-1185">Reference proteome</keyword>
<sequence length="816" mass="93141">MPQESGDEKSDEHGWKVQLDHEFTEKRNQYLRPRLKQLPDLIGMSFRYFLWYLKMRRLKRKPFIDGMKCLPVQQMYGVPLGGIGAGTIGRGFKGEFCRFQLIPGVYKHRTVKADQFIVCIRRNGTTVYQKVLSPLKPKKELKSWVWGFDGSQASYRGLYPRAWYTYDIPEEKIRLVCRQVSPVIPNEYKDSSLPVAVFTWTVYNLGDESAEVSIAFAFKNGTGGARDKDGGCWTEAFGESQNTLVAKGVLMHQIIRDMNCTVAISAAEDENVKVSHLVEFNPKGNGADVWDDLMEDGHLNSSKDKSERTRKGEEIASAVAAQCCVDGLGNGVMRFCLVWDMPTIWFKGNAVKHRRRYTNWFDKIQNASSLSVYALANVSKWENLIEEWQNPILNNSSLPNWYKSALFNELYYISDGGSVWLKSNAQSISQKESLRGDVRPEFGQFAYLEGHEYRMYNTYDVHFYASFALAMLWPKLQLSLQYDIMDATLSEDRRNTKFLMNGHTGLRKSINSVPHDIGDPEEEPWLSLNSYFVHDTTEWKDLNTKFVLQVYRDYTFTKDEDYLRNMWPTVKILMAKCMSFDVDGDGLIENSGSADQTYDTWIMKGSSAYCGGLWLAALCVTTLMARKLGDEAIATNYHEVLEKAKQAYNKKLWNDTYYKFDDRNNSSSFCIMSDQLCGHWYLKASGVTEEVFPLENVKKTLKTIYDNNVMKFKGGKMGAVNGMLPSGIVDLVSVQSEEVWVGVTYALAATMLHEGMFEEGMNTAKGMYTTIYDQLGLGFQTPEAIYAEKNCRSLGYMRPLSIWAVQWALQNTSPQP</sequence>
<dbReference type="Pfam" id="PF12215">
    <property type="entry name" value="Glyco_hydr_116N"/>
    <property type="match status" value="1"/>
</dbReference>
<dbReference type="InterPro" id="IPR008928">
    <property type="entry name" value="6-hairpin_glycosidase_sf"/>
</dbReference>
<dbReference type="Proteomes" id="UP000014500">
    <property type="component" value="Unassembled WGS sequence"/>
</dbReference>
<dbReference type="GO" id="GO:0005975">
    <property type="term" value="P:carbohydrate metabolic process"/>
    <property type="evidence" value="ECO:0007669"/>
    <property type="project" value="InterPro"/>
</dbReference>